<dbReference type="SMART" id="SM00155">
    <property type="entry name" value="PLDc"/>
    <property type="match status" value="2"/>
</dbReference>
<reference evidence="2" key="1">
    <citation type="submission" date="2021-10" db="EMBL/GenBank/DDBJ databases">
        <authorList>
            <person name="Lyu M."/>
            <person name="Wang X."/>
            <person name="Meng X."/>
            <person name="Xu K."/>
        </authorList>
    </citation>
    <scope>NUCLEOTIDE SEQUENCE</scope>
    <source>
        <strain evidence="2">A6</strain>
    </source>
</reference>
<name>A0ABS8JDV5_9GAMM</name>
<dbReference type="PROSITE" id="PS50035">
    <property type="entry name" value="PLD"/>
    <property type="match status" value="2"/>
</dbReference>
<dbReference type="RefSeq" id="WP_230526802.1">
    <property type="nucleotide sequence ID" value="NZ_JAJGAK010000001.1"/>
</dbReference>
<dbReference type="InterPro" id="IPR025202">
    <property type="entry name" value="PLD-like_dom"/>
</dbReference>
<dbReference type="PANTHER" id="PTHR21248">
    <property type="entry name" value="CARDIOLIPIN SYNTHASE"/>
    <property type="match status" value="1"/>
</dbReference>
<organism evidence="2 3">
    <name type="scientific">Noviluteimonas lactosilytica</name>
    <dbReference type="NCBI Taxonomy" id="2888523"/>
    <lineage>
        <taxon>Bacteria</taxon>
        <taxon>Pseudomonadati</taxon>
        <taxon>Pseudomonadota</taxon>
        <taxon>Gammaproteobacteria</taxon>
        <taxon>Lysobacterales</taxon>
        <taxon>Lysobacteraceae</taxon>
        <taxon>Noviluteimonas</taxon>
    </lineage>
</organism>
<dbReference type="PANTHER" id="PTHR21248:SF22">
    <property type="entry name" value="PHOSPHOLIPASE D"/>
    <property type="match status" value="1"/>
</dbReference>
<dbReference type="Proteomes" id="UP001165293">
    <property type="component" value="Unassembled WGS sequence"/>
</dbReference>
<accession>A0ABS8JDV5</accession>
<dbReference type="SUPFAM" id="SSF56024">
    <property type="entry name" value="Phospholipase D/nuclease"/>
    <property type="match status" value="2"/>
</dbReference>
<keyword evidence="3" id="KW-1185">Reference proteome</keyword>
<feature type="domain" description="PLD phosphodiesterase" evidence="1">
    <location>
        <begin position="157"/>
        <end position="184"/>
    </location>
</feature>
<sequence length="421" mass="47596">MLTVIVVTAVVTGLLVIIGLNFATPEKQLERKVDHHYAVSDPQFRREMGVLLGPAILPGNTIKDLQNGDEIFPAMLEAIRGARKTISFETYIYWEGDVGKQFADALSERAKAGVQVHVTIDWAGSFSMEEDQLKEMEDAGVQVQRYRPLHWYNLARLNNRTHRKLLIVDGRTAFTGGVGIGDPWRGNAEDPDHWRDMHFRVEGPVVAQFQAAFNDNWIKTTGRVLNGTDNFPALTPVNGMDAHMFISSPNGGSESMHLMYLMAIAAAEQSIDLEAAYFIPDQLITTALLEARKRNVRIRVIVPGENTDSDAARHASRRDWGPMLKAGIEISEYAPTMFHNKMLIVDKEVVSVGSTNFDLRSFRLNDEASLNVYDKAFAERMTEIFEQDLGKSKRYTYETWEKRPLKEKFMETFVLPIKSQL</sequence>
<dbReference type="CDD" id="cd09159">
    <property type="entry name" value="PLDc_ybhO_like_2"/>
    <property type="match status" value="1"/>
</dbReference>
<comment type="caution">
    <text evidence="2">The sequence shown here is derived from an EMBL/GenBank/DDBJ whole genome shotgun (WGS) entry which is preliminary data.</text>
</comment>
<dbReference type="EMBL" id="JAJGAK010000001">
    <property type="protein sequence ID" value="MCC8361784.1"/>
    <property type="molecule type" value="Genomic_DNA"/>
</dbReference>
<proteinExistence type="predicted"/>
<evidence type="ECO:0000313" key="3">
    <source>
        <dbReference type="Proteomes" id="UP001165293"/>
    </source>
</evidence>
<dbReference type="Pfam" id="PF13091">
    <property type="entry name" value="PLDc_2"/>
    <property type="match status" value="2"/>
</dbReference>
<dbReference type="CDD" id="cd09110">
    <property type="entry name" value="PLDc_CLS_1"/>
    <property type="match status" value="1"/>
</dbReference>
<dbReference type="Gene3D" id="3.30.870.10">
    <property type="entry name" value="Endonuclease Chain A"/>
    <property type="match status" value="2"/>
</dbReference>
<protein>
    <submittedName>
        <fullName evidence="2">Phospholipase D-like domain-containing protein</fullName>
    </submittedName>
</protein>
<feature type="domain" description="PLD phosphodiesterase" evidence="1">
    <location>
        <begin position="334"/>
        <end position="361"/>
    </location>
</feature>
<evidence type="ECO:0000259" key="1">
    <source>
        <dbReference type="PROSITE" id="PS50035"/>
    </source>
</evidence>
<gene>
    <name evidence="2" type="ORF">LK996_01635</name>
</gene>
<dbReference type="InterPro" id="IPR001736">
    <property type="entry name" value="PLipase_D/transphosphatidylase"/>
</dbReference>
<evidence type="ECO:0000313" key="2">
    <source>
        <dbReference type="EMBL" id="MCC8361784.1"/>
    </source>
</evidence>